<dbReference type="Gene3D" id="3.30.470.20">
    <property type="entry name" value="ATP-grasp fold, B domain"/>
    <property type="match status" value="1"/>
</dbReference>
<gene>
    <name evidence="3" type="ORF">DLM86_01155</name>
</gene>
<dbReference type="RefSeq" id="WP_110838126.1">
    <property type="nucleotide sequence ID" value="NZ_QJVJ01000001.1"/>
</dbReference>
<proteinExistence type="predicted"/>
<sequence length="385" mass="43220">MNSKPIRSRERTVGIMVCPAAGDPPFPEKQYYKRLSLIGQKLGLAVFVFFPHRIDWVRRRVVGYTYSASAKRWEKKLFPFPAAVYDRCFYPNLPTLSAYREPIRRLMAHPDTRFLGYGLKGKWNVHQMLVRDEALEPHIPETELFQRSSDLVRWLEERGELFLKPHGGSQGKGVLHVSKTAGGFAVRGRSARNEVVHARFRSEGKLLAWIRSFTAGRKYLIQRYLTLTTADGEAFDIRALVQKNSGGCWELTGLALRRGAPGSITSNLHGGGHAGEAEPFLRTLYGEEAARVIAETVRSVALRVPEVLEQYHGRLAELGVDVGVDTDGRVWVLEANSKPGRSAFAALSDKRVRVAAIRNPMLYAKHLLDHPVARPGRYPAGPTER</sequence>
<dbReference type="PROSITE" id="PS50975">
    <property type="entry name" value="ATP_GRASP"/>
    <property type="match status" value="1"/>
</dbReference>
<dbReference type="GO" id="GO:0046872">
    <property type="term" value="F:metal ion binding"/>
    <property type="evidence" value="ECO:0007669"/>
    <property type="project" value="InterPro"/>
</dbReference>
<evidence type="ECO:0000259" key="2">
    <source>
        <dbReference type="PROSITE" id="PS50975"/>
    </source>
</evidence>
<keyword evidence="4" id="KW-1185">Reference proteome</keyword>
<organism evidence="3 4">
    <name type="scientific">Paenibacillus flagellatus</name>
    <dbReference type="NCBI Taxonomy" id="2211139"/>
    <lineage>
        <taxon>Bacteria</taxon>
        <taxon>Bacillati</taxon>
        <taxon>Bacillota</taxon>
        <taxon>Bacilli</taxon>
        <taxon>Bacillales</taxon>
        <taxon>Paenibacillaceae</taxon>
        <taxon>Paenibacillus</taxon>
    </lineage>
</organism>
<keyword evidence="1" id="KW-0547">Nucleotide-binding</keyword>
<name>A0A2V5L2W5_9BACL</name>
<dbReference type="EMBL" id="QJVJ01000001">
    <property type="protein sequence ID" value="PYI57086.1"/>
    <property type="molecule type" value="Genomic_DNA"/>
</dbReference>
<evidence type="ECO:0000313" key="4">
    <source>
        <dbReference type="Proteomes" id="UP000247476"/>
    </source>
</evidence>
<evidence type="ECO:0000256" key="1">
    <source>
        <dbReference type="PROSITE-ProRule" id="PRU00409"/>
    </source>
</evidence>
<feature type="domain" description="ATP-grasp" evidence="2">
    <location>
        <begin position="129"/>
        <end position="368"/>
    </location>
</feature>
<keyword evidence="1" id="KW-0067">ATP-binding</keyword>
<dbReference type="GO" id="GO:0005524">
    <property type="term" value="F:ATP binding"/>
    <property type="evidence" value="ECO:0007669"/>
    <property type="project" value="UniProtKB-UniRule"/>
</dbReference>
<dbReference type="InterPro" id="IPR026838">
    <property type="entry name" value="YheC/D"/>
</dbReference>
<dbReference type="Pfam" id="PF14398">
    <property type="entry name" value="ATPgrasp_YheCD"/>
    <property type="match status" value="1"/>
</dbReference>
<dbReference type="OrthoDB" id="7869153at2"/>
<reference evidence="3 4" key="1">
    <citation type="submission" date="2018-05" db="EMBL/GenBank/DDBJ databases">
        <title>Paenibacillus flagellatus sp. nov., isolated from selenium mineral soil.</title>
        <authorList>
            <person name="Dai X."/>
        </authorList>
    </citation>
    <scope>NUCLEOTIDE SEQUENCE [LARGE SCALE GENOMIC DNA]</scope>
    <source>
        <strain evidence="3 4">DXL2</strain>
    </source>
</reference>
<protein>
    <recommendedName>
        <fullName evidence="2">ATP-grasp domain-containing protein</fullName>
    </recommendedName>
</protein>
<dbReference type="SUPFAM" id="SSF56059">
    <property type="entry name" value="Glutathione synthetase ATP-binding domain-like"/>
    <property type="match status" value="1"/>
</dbReference>
<accession>A0A2V5L2W5</accession>
<evidence type="ECO:0000313" key="3">
    <source>
        <dbReference type="EMBL" id="PYI57086.1"/>
    </source>
</evidence>
<dbReference type="Proteomes" id="UP000247476">
    <property type="component" value="Unassembled WGS sequence"/>
</dbReference>
<comment type="caution">
    <text evidence="3">The sequence shown here is derived from an EMBL/GenBank/DDBJ whole genome shotgun (WGS) entry which is preliminary data.</text>
</comment>
<dbReference type="AlphaFoldDB" id="A0A2V5L2W5"/>
<dbReference type="InterPro" id="IPR011761">
    <property type="entry name" value="ATP-grasp"/>
</dbReference>